<sequence length="71" mass="7812">MATIPTPGEEPQDPTDAYVGMDAEEAGSRARERGWQTVRTLPPGAIITLEYRVGRLNLEVDGGRVIRCWKG</sequence>
<dbReference type="RefSeq" id="WP_108957336.1">
    <property type="nucleotide sequence ID" value="NZ_BEVZ01000014.1"/>
</dbReference>
<comment type="caution">
    <text evidence="1">The sequence shown here is derived from an EMBL/GenBank/DDBJ whole genome shotgun (WGS) entry which is preliminary data.</text>
</comment>
<dbReference type="EMBL" id="JBEZUR010000045">
    <property type="protein sequence ID" value="MEU3557037.1"/>
    <property type="molecule type" value="Genomic_DNA"/>
</dbReference>
<dbReference type="Pfam" id="PF11720">
    <property type="entry name" value="Inhibitor_I78"/>
    <property type="match status" value="1"/>
</dbReference>
<accession>A0ABV2YMT3</accession>
<dbReference type="Gene3D" id="3.30.10.10">
    <property type="entry name" value="Trypsin Inhibitor V, subunit A"/>
    <property type="match status" value="1"/>
</dbReference>
<name>A0ABV2YMT3_9ACTN</name>
<protein>
    <submittedName>
        <fullName evidence="1">I78 family peptidase inhibitor</fullName>
    </submittedName>
</protein>
<dbReference type="Proteomes" id="UP001550850">
    <property type="component" value="Unassembled WGS sequence"/>
</dbReference>
<evidence type="ECO:0000313" key="2">
    <source>
        <dbReference type="Proteomes" id="UP001550850"/>
    </source>
</evidence>
<dbReference type="InterPro" id="IPR021719">
    <property type="entry name" value="Prot_inh_I78"/>
</dbReference>
<keyword evidence="2" id="KW-1185">Reference proteome</keyword>
<gene>
    <name evidence="1" type="ORF">AB0E65_22875</name>
</gene>
<evidence type="ECO:0000313" key="1">
    <source>
        <dbReference type="EMBL" id="MEU3557037.1"/>
    </source>
</evidence>
<proteinExistence type="predicted"/>
<organism evidence="1 2">
    <name type="scientific">Streptomyces fragilis</name>
    <dbReference type="NCBI Taxonomy" id="67301"/>
    <lineage>
        <taxon>Bacteria</taxon>
        <taxon>Bacillati</taxon>
        <taxon>Actinomycetota</taxon>
        <taxon>Actinomycetes</taxon>
        <taxon>Kitasatosporales</taxon>
        <taxon>Streptomycetaceae</taxon>
        <taxon>Streptomyces</taxon>
    </lineage>
</organism>
<reference evidence="1 2" key="1">
    <citation type="submission" date="2024-06" db="EMBL/GenBank/DDBJ databases">
        <title>The Natural Products Discovery Center: Release of the First 8490 Sequenced Strains for Exploring Actinobacteria Biosynthetic Diversity.</title>
        <authorList>
            <person name="Kalkreuter E."/>
            <person name="Kautsar S.A."/>
            <person name="Yang D."/>
            <person name="Bader C.D."/>
            <person name="Teijaro C.N."/>
            <person name="Fluegel L."/>
            <person name="Davis C.M."/>
            <person name="Simpson J.R."/>
            <person name="Lauterbach L."/>
            <person name="Steele A.D."/>
            <person name="Gui C."/>
            <person name="Meng S."/>
            <person name="Li G."/>
            <person name="Viehrig K."/>
            <person name="Ye F."/>
            <person name="Su P."/>
            <person name="Kiefer A.F."/>
            <person name="Nichols A."/>
            <person name="Cepeda A.J."/>
            <person name="Yan W."/>
            <person name="Fan B."/>
            <person name="Jiang Y."/>
            <person name="Adhikari A."/>
            <person name="Zheng C.-J."/>
            <person name="Schuster L."/>
            <person name="Cowan T.M."/>
            <person name="Smanski M.J."/>
            <person name="Chevrette M.G."/>
            <person name="De Carvalho L.P.S."/>
            <person name="Shen B."/>
        </authorList>
    </citation>
    <scope>NUCLEOTIDE SEQUENCE [LARGE SCALE GENOMIC DNA]</scope>
    <source>
        <strain evidence="1 2">NPDC038104</strain>
    </source>
</reference>